<evidence type="ECO:0000256" key="2">
    <source>
        <dbReference type="ARBA" id="ARBA00022490"/>
    </source>
</evidence>
<dbReference type="OrthoDB" id="9940582at2759"/>
<comment type="subcellular location">
    <subcellularLocation>
        <location evidence="1">Cytoplasm</location>
    </subcellularLocation>
</comment>
<dbReference type="GO" id="GO:0005737">
    <property type="term" value="C:cytoplasm"/>
    <property type="evidence" value="ECO:0007669"/>
    <property type="project" value="UniProtKB-SubCell"/>
</dbReference>
<keyword evidence="2" id="KW-0963">Cytoplasm</keyword>
<evidence type="ECO:0000256" key="3">
    <source>
        <dbReference type="ARBA" id="ARBA00022737"/>
    </source>
</evidence>
<gene>
    <name evidence="4" type="ORF">chiPu_0013738</name>
</gene>
<name>A0A401SXY7_CHIPU</name>
<reference evidence="4 5" key="1">
    <citation type="journal article" date="2018" name="Nat. Ecol. Evol.">
        <title>Shark genomes provide insights into elasmobranch evolution and the origin of vertebrates.</title>
        <authorList>
            <person name="Hara Y"/>
            <person name="Yamaguchi K"/>
            <person name="Onimaru K"/>
            <person name="Kadota M"/>
            <person name="Koyanagi M"/>
            <person name="Keeley SD"/>
            <person name="Tatsumi K"/>
            <person name="Tanaka K"/>
            <person name="Motone F"/>
            <person name="Kageyama Y"/>
            <person name="Nozu R"/>
            <person name="Adachi N"/>
            <person name="Nishimura O"/>
            <person name="Nakagawa R"/>
            <person name="Tanegashima C"/>
            <person name="Kiyatake I"/>
            <person name="Matsumoto R"/>
            <person name="Murakumo K"/>
            <person name="Nishida K"/>
            <person name="Terakita A"/>
            <person name="Kuratani S"/>
            <person name="Sato K"/>
            <person name="Hyodo S Kuraku.S."/>
        </authorList>
    </citation>
    <scope>NUCLEOTIDE SEQUENCE [LARGE SCALE GENOMIC DNA]</scope>
</reference>
<evidence type="ECO:0000313" key="4">
    <source>
        <dbReference type="EMBL" id="GCC35255.1"/>
    </source>
</evidence>
<evidence type="ECO:0000313" key="5">
    <source>
        <dbReference type="Proteomes" id="UP000287033"/>
    </source>
</evidence>
<keyword evidence="3" id="KW-0677">Repeat</keyword>
<proteinExistence type="predicted"/>
<accession>A0A401SXY7</accession>
<feature type="non-terminal residue" evidence="4">
    <location>
        <position position="382"/>
    </location>
</feature>
<dbReference type="STRING" id="137246.A0A401SXY7"/>
<dbReference type="EMBL" id="BEZZ01000678">
    <property type="protein sequence ID" value="GCC35255.1"/>
    <property type="molecule type" value="Genomic_DNA"/>
</dbReference>
<evidence type="ECO:0000256" key="1">
    <source>
        <dbReference type="ARBA" id="ARBA00004496"/>
    </source>
</evidence>
<protein>
    <recommendedName>
        <fullName evidence="6">NACHT LRR and PYD domain-containing protein</fullName>
    </recommendedName>
</protein>
<dbReference type="Pfam" id="PF13516">
    <property type="entry name" value="LRR_6"/>
    <property type="match status" value="2"/>
</dbReference>
<dbReference type="PANTHER" id="PTHR45690:SF19">
    <property type="entry name" value="NACHT, LRR AND PYD DOMAINS-CONTAINING PROTEIN 3"/>
    <property type="match status" value="1"/>
</dbReference>
<dbReference type="AlphaFoldDB" id="A0A401SXY7"/>
<dbReference type="Gene3D" id="3.80.10.10">
    <property type="entry name" value="Ribonuclease Inhibitor"/>
    <property type="match status" value="1"/>
</dbReference>
<evidence type="ECO:0008006" key="6">
    <source>
        <dbReference type="Google" id="ProtNLM"/>
    </source>
</evidence>
<dbReference type="SUPFAM" id="SSF52047">
    <property type="entry name" value="RNI-like"/>
    <property type="match status" value="1"/>
</dbReference>
<dbReference type="InterPro" id="IPR050637">
    <property type="entry name" value="NLRP_innate_immun_reg"/>
</dbReference>
<dbReference type="Proteomes" id="UP000287033">
    <property type="component" value="Unassembled WGS sequence"/>
</dbReference>
<sequence>TRSAEPGADASGHTGESRDPYCLFSNLSHCESALSSLGFLLTPQCASEGSSPMTFTHFLTNYVFRPFIGQEKDSVLLLRKLCKLAYEGLHRETSVLQEPSRQQRLSRLEFRSHIPAEILEREESASGVMYRFPHPLVQGFLAAVDQFLTADPSSLLVVLERHSEGRDARSRAFRQCLFGLCSPPLSRLLEELLGPAPRETIRRLTAFLESRVRAGIQSVNREPNTAELLQTLCDMYEAQDEELAKRTVGSAKQLPFGGWNPVNLSHMDCVAIAIVLQLCPSVEDLNLNSCHIGDEGLCCLVPVLHRCKVLRLNQNELSDASSEGLVTALTRTECKLHTLELWGNRLTHVFAEHFKSALHVNRTLEVLVLSHNSLGDSGARGL</sequence>
<dbReference type="PANTHER" id="PTHR45690">
    <property type="entry name" value="NACHT, LRR AND PYD DOMAINS-CONTAINING PROTEIN 12"/>
    <property type="match status" value="1"/>
</dbReference>
<dbReference type="InterPro" id="IPR001611">
    <property type="entry name" value="Leu-rich_rpt"/>
</dbReference>
<organism evidence="4 5">
    <name type="scientific">Chiloscyllium punctatum</name>
    <name type="common">Brownbanded bambooshark</name>
    <name type="synonym">Hemiscyllium punctatum</name>
    <dbReference type="NCBI Taxonomy" id="137246"/>
    <lineage>
        <taxon>Eukaryota</taxon>
        <taxon>Metazoa</taxon>
        <taxon>Chordata</taxon>
        <taxon>Craniata</taxon>
        <taxon>Vertebrata</taxon>
        <taxon>Chondrichthyes</taxon>
        <taxon>Elasmobranchii</taxon>
        <taxon>Galeomorphii</taxon>
        <taxon>Galeoidea</taxon>
        <taxon>Orectolobiformes</taxon>
        <taxon>Hemiscylliidae</taxon>
        <taxon>Chiloscyllium</taxon>
    </lineage>
</organism>
<dbReference type="InterPro" id="IPR032675">
    <property type="entry name" value="LRR_dom_sf"/>
</dbReference>
<keyword evidence="5" id="KW-1185">Reference proteome</keyword>
<dbReference type="SMART" id="SM00368">
    <property type="entry name" value="LRR_RI"/>
    <property type="match status" value="4"/>
</dbReference>
<comment type="caution">
    <text evidence="4">The sequence shown here is derived from an EMBL/GenBank/DDBJ whole genome shotgun (WGS) entry which is preliminary data.</text>
</comment>
<feature type="non-terminal residue" evidence="4">
    <location>
        <position position="1"/>
    </location>
</feature>